<dbReference type="Proteomes" id="UP000317624">
    <property type="component" value="Unassembled WGS sequence"/>
</dbReference>
<evidence type="ECO:0000256" key="5">
    <source>
        <dbReference type="ARBA" id="ARBA00023284"/>
    </source>
</evidence>
<sequence>MAHKAIEITDANFEEIINSDKPVLVDFWAEWCGPCRMVGPVVEELAGEYEGKAIIGKVDVDANPQTSMKFGIRSIPTLLVFKNGQIVDKQVGAVPKHVLAQKLEAQVTA</sequence>
<dbReference type="PIRSF" id="PIRSF000077">
    <property type="entry name" value="Thioredoxin"/>
    <property type="match status" value="1"/>
</dbReference>
<evidence type="ECO:0000256" key="2">
    <source>
        <dbReference type="ARBA" id="ARBA00022448"/>
    </source>
</evidence>
<feature type="site" description="Contributes to redox potential value" evidence="8">
    <location>
        <position position="34"/>
    </location>
</feature>
<dbReference type="EMBL" id="VMRJ01000003">
    <property type="protein sequence ID" value="TVT40685.1"/>
    <property type="molecule type" value="Genomic_DNA"/>
</dbReference>
<feature type="domain" description="Thioredoxin" evidence="10">
    <location>
        <begin position="1"/>
        <end position="108"/>
    </location>
</feature>
<dbReference type="GO" id="GO:0015035">
    <property type="term" value="F:protein-disulfide reductase activity"/>
    <property type="evidence" value="ECO:0007669"/>
    <property type="project" value="UniProtKB-UniRule"/>
</dbReference>
<feature type="site" description="Deprotonates C-terminal active site Cys" evidence="8">
    <location>
        <position position="26"/>
    </location>
</feature>
<dbReference type="Pfam" id="PF00085">
    <property type="entry name" value="Thioredoxin"/>
    <property type="match status" value="1"/>
</dbReference>
<evidence type="ECO:0000256" key="9">
    <source>
        <dbReference type="PIRSR" id="PIRSR000077-4"/>
    </source>
</evidence>
<evidence type="ECO:0000256" key="1">
    <source>
        <dbReference type="ARBA" id="ARBA00008987"/>
    </source>
</evidence>
<organism evidence="11 12">
    <name type="scientific">Hymenobacter setariae</name>
    <dbReference type="NCBI Taxonomy" id="2594794"/>
    <lineage>
        <taxon>Bacteria</taxon>
        <taxon>Pseudomonadati</taxon>
        <taxon>Bacteroidota</taxon>
        <taxon>Cytophagia</taxon>
        <taxon>Cytophagales</taxon>
        <taxon>Hymenobacteraceae</taxon>
        <taxon>Hymenobacter</taxon>
    </lineage>
</organism>
<proteinExistence type="inferred from homology"/>
<dbReference type="RefSeq" id="WP_144849028.1">
    <property type="nucleotide sequence ID" value="NZ_VMRJ01000003.1"/>
</dbReference>
<keyword evidence="5 9" id="KW-0676">Redox-active center</keyword>
<comment type="similarity">
    <text evidence="1 7">Belongs to the thioredoxin family.</text>
</comment>
<feature type="active site" description="Nucleophile" evidence="8">
    <location>
        <position position="32"/>
    </location>
</feature>
<comment type="caution">
    <text evidence="11">The sequence shown here is derived from an EMBL/GenBank/DDBJ whole genome shotgun (WGS) entry which is preliminary data.</text>
</comment>
<evidence type="ECO:0000256" key="3">
    <source>
        <dbReference type="ARBA" id="ARBA00022982"/>
    </source>
</evidence>
<feature type="active site" description="Nucleophile" evidence="8">
    <location>
        <position position="35"/>
    </location>
</feature>
<keyword evidence="4 9" id="KW-1015">Disulfide bond</keyword>
<evidence type="ECO:0000259" key="10">
    <source>
        <dbReference type="PROSITE" id="PS51352"/>
    </source>
</evidence>
<dbReference type="FunFam" id="3.40.30.10:FF:000001">
    <property type="entry name" value="Thioredoxin"/>
    <property type="match status" value="1"/>
</dbReference>
<dbReference type="SUPFAM" id="SSF52833">
    <property type="entry name" value="Thioredoxin-like"/>
    <property type="match status" value="1"/>
</dbReference>
<keyword evidence="3" id="KW-0249">Electron transport</keyword>
<dbReference type="Gene3D" id="3.40.30.10">
    <property type="entry name" value="Glutaredoxin"/>
    <property type="match status" value="1"/>
</dbReference>
<dbReference type="AlphaFoldDB" id="A0A558BVY2"/>
<evidence type="ECO:0000313" key="11">
    <source>
        <dbReference type="EMBL" id="TVT40685.1"/>
    </source>
</evidence>
<evidence type="ECO:0000256" key="4">
    <source>
        <dbReference type="ARBA" id="ARBA00023157"/>
    </source>
</evidence>
<evidence type="ECO:0000256" key="7">
    <source>
        <dbReference type="PIRNR" id="PIRNR000077"/>
    </source>
</evidence>
<dbReference type="InterPro" id="IPR017937">
    <property type="entry name" value="Thioredoxin_CS"/>
</dbReference>
<reference evidence="11 12" key="1">
    <citation type="submission" date="2019-07" db="EMBL/GenBank/DDBJ databases">
        <title>Hymenobacter sp. straun FUR1 Genome sequencing and assembly.</title>
        <authorList>
            <person name="Chhetri G."/>
        </authorList>
    </citation>
    <scope>NUCLEOTIDE SEQUENCE [LARGE SCALE GENOMIC DNA]</scope>
    <source>
        <strain evidence="11 12">Fur1</strain>
    </source>
</reference>
<dbReference type="PROSITE" id="PS00194">
    <property type="entry name" value="THIOREDOXIN_1"/>
    <property type="match status" value="1"/>
</dbReference>
<gene>
    <name evidence="11" type="primary">trxA</name>
    <name evidence="11" type="ORF">FNT36_14565</name>
</gene>
<feature type="disulfide bond" description="Redox-active" evidence="9">
    <location>
        <begin position="32"/>
        <end position="35"/>
    </location>
</feature>
<keyword evidence="2" id="KW-0813">Transport</keyword>
<dbReference type="InterPro" id="IPR036249">
    <property type="entry name" value="Thioredoxin-like_sf"/>
</dbReference>
<dbReference type="PRINTS" id="PR00421">
    <property type="entry name" value="THIOREDOXIN"/>
</dbReference>
<dbReference type="OrthoDB" id="9790390at2"/>
<dbReference type="PROSITE" id="PS51352">
    <property type="entry name" value="THIOREDOXIN_2"/>
    <property type="match status" value="1"/>
</dbReference>
<accession>A0A558BVY2</accession>
<protein>
    <recommendedName>
        <fullName evidence="6 7">Thioredoxin</fullName>
    </recommendedName>
</protein>
<keyword evidence="12" id="KW-1185">Reference proteome</keyword>
<dbReference type="NCBIfam" id="TIGR01068">
    <property type="entry name" value="thioredoxin"/>
    <property type="match status" value="1"/>
</dbReference>
<dbReference type="GO" id="GO:0045454">
    <property type="term" value="P:cell redox homeostasis"/>
    <property type="evidence" value="ECO:0007669"/>
    <property type="project" value="TreeGrafter"/>
</dbReference>
<dbReference type="PANTHER" id="PTHR45663">
    <property type="entry name" value="GEO12009P1"/>
    <property type="match status" value="1"/>
</dbReference>
<evidence type="ECO:0000313" key="12">
    <source>
        <dbReference type="Proteomes" id="UP000317624"/>
    </source>
</evidence>
<dbReference type="GO" id="GO:0005829">
    <property type="term" value="C:cytosol"/>
    <property type="evidence" value="ECO:0007669"/>
    <property type="project" value="TreeGrafter"/>
</dbReference>
<feature type="site" description="Contributes to redox potential value" evidence="8">
    <location>
        <position position="33"/>
    </location>
</feature>
<name>A0A558BVY2_9BACT</name>
<dbReference type="CDD" id="cd02947">
    <property type="entry name" value="TRX_family"/>
    <property type="match status" value="1"/>
</dbReference>
<evidence type="ECO:0000256" key="6">
    <source>
        <dbReference type="NCBIfam" id="TIGR01068"/>
    </source>
</evidence>
<dbReference type="InterPro" id="IPR005746">
    <property type="entry name" value="Thioredoxin"/>
</dbReference>
<dbReference type="InterPro" id="IPR013766">
    <property type="entry name" value="Thioredoxin_domain"/>
</dbReference>
<evidence type="ECO:0000256" key="8">
    <source>
        <dbReference type="PIRSR" id="PIRSR000077-1"/>
    </source>
</evidence>
<dbReference type="PANTHER" id="PTHR45663:SF11">
    <property type="entry name" value="GEO12009P1"/>
    <property type="match status" value="1"/>
</dbReference>